<dbReference type="EMBL" id="CP003811">
    <property type="protein sequence ID" value="AIQ91116.1"/>
    <property type="molecule type" value="Genomic_DNA"/>
</dbReference>
<gene>
    <name evidence="1" type="ORF">MOC_3361</name>
</gene>
<name>A0A089NT54_9HYPH</name>
<dbReference type="Proteomes" id="UP000029492">
    <property type="component" value="Chromosome"/>
</dbReference>
<evidence type="ECO:0000313" key="2">
    <source>
        <dbReference type="Proteomes" id="UP000029492"/>
    </source>
</evidence>
<organism evidence="1 2">
    <name type="scientific">Methylobacterium oryzae CBMB20</name>
    <dbReference type="NCBI Taxonomy" id="693986"/>
    <lineage>
        <taxon>Bacteria</taxon>
        <taxon>Pseudomonadati</taxon>
        <taxon>Pseudomonadota</taxon>
        <taxon>Alphaproteobacteria</taxon>
        <taxon>Hyphomicrobiales</taxon>
        <taxon>Methylobacteriaceae</taxon>
        <taxon>Methylobacterium</taxon>
    </lineage>
</organism>
<protein>
    <submittedName>
        <fullName evidence="1">Protein of unassigned function</fullName>
    </submittedName>
</protein>
<sequence length="67" mass="7218">MNCVEAGAYGQAWQACGRIALWITPIGPSASMLCERRVQGAVHGPTETFATWSGWRWQVQPGPCGIA</sequence>
<keyword evidence="2" id="KW-1185">Reference proteome</keyword>
<dbReference type="AlphaFoldDB" id="A0A089NT54"/>
<proteinExistence type="predicted"/>
<dbReference type="HOGENOM" id="CLU_2807543_0_0_5"/>
<reference evidence="1 2" key="1">
    <citation type="journal article" date="2014" name="PLoS ONE">
        <title>Genome Information of Methylobacterium oryzae, a Plant-Probiotic Methylotroph in the Phyllosphere.</title>
        <authorList>
            <person name="Kwak M.J."/>
            <person name="Jeong H."/>
            <person name="Madhaiyan M."/>
            <person name="Lee Y."/>
            <person name="Sa T.M."/>
            <person name="Oh T.K."/>
            <person name="Kim J.F."/>
        </authorList>
    </citation>
    <scope>NUCLEOTIDE SEQUENCE [LARGE SCALE GENOMIC DNA]</scope>
    <source>
        <strain evidence="1 2">CBMB20</strain>
    </source>
</reference>
<accession>A0A089NT54</accession>
<dbReference type="STRING" id="693986.MOC_3361"/>
<evidence type="ECO:0000313" key="1">
    <source>
        <dbReference type="EMBL" id="AIQ91116.1"/>
    </source>
</evidence>
<dbReference type="KEGG" id="mor:MOC_3361"/>